<protein>
    <recommendedName>
        <fullName evidence="2">RDRP helical domain-containing protein</fullName>
    </recommendedName>
</protein>
<keyword evidence="4" id="KW-1185">Reference proteome</keyword>
<accession>A0A811QK52</accession>
<comment type="caution">
    <text evidence="3">The sequence shown here is derived from an EMBL/GenBank/DDBJ whole genome shotgun (WGS) entry which is preliminary data.</text>
</comment>
<gene>
    <name evidence="3" type="ORF">NCGR_LOCUS40685</name>
</gene>
<dbReference type="EMBL" id="CAJGYO010000010">
    <property type="protein sequence ID" value="CAD6257195.1"/>
    <property type="molecule type" value="Genomic_DNA"/>
</dbReference>
<dbReference type="PROSITE" id="PS50096">
    <property type="entry name" value="IQ"/>
    <property type="match status" value="1"/>
</dbReference>
<dbReference type="OrthoDB" id="687091at2759"/>
<dbReference type="Pfam" id="PF26252">
    <property type="entry name" value="RdRP_helical"/>
    <property type="match status" value="1"/>
</dbReference>
<sequence>MLVPPPGGVLPDAVEAELEGLCAAWGAEPYPGSPAARAALASVDAGAAVRALRRVAARGRRGPSGRTADSETLASAIVRAVAEGSSSDGKQLMGCGACQSTVGIFNQAASVPSWVLNNPAQAISVCLEQMVAPSGRFLAATPLNLEVGKPQRASSGSQNASAGSQNASPQMLALGQLEFSKVFMIFGYLGCNKIEDVLNEEDIGSLKFLSMPHFESEIWHKFGHKYVAASDRVKNLDWDPSKKKVYYCNVDIKDGSVVTTFKGPYIESTTNHLQTVLGDDNVLIVKFANITSDTNDDHSFAAHYQHYRGVIDSGVILGLRRYRFFGAQPGDQIATAAATVQVALAQKSDCQSTTVRLQAVARGLLARRRLQEMRRQMHEAALTAMDLGKGGHDLAPSNGQQQPRRPVLRLQREHGAVP</sequence>
<feature type="region of interest" description="Disordered" evidence="1">
    <location>
        <begin position="387"/>
        <end position="418"/>
    </location>
</feature>
<dbReference type="AlphaFoldDB" id="A0A811QK52"/>
<evidence type="ECO:0000256" key="1">
    <source>
        <dbReference type="SAM" id="MobiDB-lite"/>
    </source>
</evidence>
<organism evidence="3 4">
    <name type="scientific">Miscanthus lutarioriparius</name>
    <dbReference type="NCBI Taxonomy" id="422564"/>
    <lineage>
        <taxon>Eukaryota</taxon>
        <taxon>Viridiplantae</taxon>
        <taxon>Streptophyta</taxon>
        <taxon>Embryophyta</taxon>
        <taxon>Tracheophyta</taxon>
        <taxon>Spermatophyta</taxon>
        <taxon>Magnoliopsida</taxon>
        <taxon>Liliopsida</taxon>
        <taxon>Poales</taxon>
        <taxon>Poaceae</taxon>
        <taxon>PACMAD clade</taxon>
        <taxon>Panicoideae</taxon>
        <taxon>Andropogonodae</taxon>
        <taxon>Andropogoneae</taxon>
        <taxon>Saccharinae</taxon>
        <taxon>Miscanthus</taxon>
    </lineage>
</organism>
<dbReference type="Proteomes" id="UP000604825">
    <property type="component" value="Unassembled WGS sequence"/>
</dbReference>
<evidence type="ECO:0000313" key="3">
    <source>
        <dbReference type="EMBL" id="CAD6257195.1"/>
    </source>
</evidence>
<evidence type="ECO:0000313" key="4">
    <source>
        <dbReference type="Proteomes" id="UP000604825"/>
    </source>
</evidence>
<dbReference type="InterPro" id="IPR058751">
    <property type="entry name" value="RDRP_helical"/>
</dbReference>
<evidence type="ECO:0000259" key="2">
    <source>
        <dbReference type="Pfam" id="PF26252"/>
    </source>
</evidence>
<reference evidence="3" key="1">
    <citation type="submission" date="2020-10" db="EMBL/GenBank/DDBJ databases">
        <authorList>
            <person name="Han B."/>
            <person name="Lu T."/>
            <person name="Zhao Q."/>
            <person name="Huang X."/>
            <person name="Zhao Y."/>
        </authorList>
    </citation>
    <scope>NUCLEOTIDE SEQUENCE</scope>
</reference>
<feature type="compositionally biased region" description="Low complexity" evidence="1">
    <location>
        <begin position="400"/>
        <end position="409"/>
    </location>
</feature>
<proteinExistence type="predicted"/>
<feature type="domain" description="RDRP helical" evidence="2">
    <location>
        <begin position="169"/>
        <end position="238"/>
    </location>
</feature>
<name>A0A811QK52_9POAL</name>